<accession>A0A6J5RFI2</accession>
<proteinExistence type="predicted"/>
<reference evidence="1" key="1">
    <citation type="submission" date="2020-05" db="EMBL/GenBank/DDBJ databases">
        <authorList>
            <person name="Chiriac C."/>
            <person name="Salcher M."/>
            <person name="Ghai R."/>
            <person name="Kavagutti S V."/>
        </authorList>
    </citation>
    <scope>NUCLEOTIDE SEQUENCE</scope>
</reference>
<dbReference type="EMBL" id="LR797193">
    <property type="protein sequence ID" value="CAB4193017.1"/>
    <property type="molecule type" value="Genomic_DNA"/>
</dbReference>
<sequence>MKSGERTLLVDQLVNMADELDAQAVALHGAIRLGTREEWEAYEHITRASAYMRAAARALDERESHSVN</sequence>
<protein>
    <submittedName>
        <fullName evidence="1">Uncharacterized protein</fullName>
    </submittedName>
</protein>
<evidence type="ECO:0000313" key="1">
    <source>
        <dbReference type="EMBL" id="CAB4193017.1"/>
    </source>
</evidence>
<gene>
    <name evidence="1" type="ORF">UFOVP1246_27</name>
</gene>
<organism evidence="1">
    <name type="scientific">uncultured Caudovirales phage</name>
    <dbReference type="NCBI Taxonomy" id="2100421"/>
    <lineage>
        <taxon>Viruses</taxon>
        <taxon>Duplodnaviria</taxon>
        <taxon>Heunggongvirae</taxon>
        <taxon>Uroviricota</taxon>
        <taxon>Caudoviricetes</taxon>
        <taxon>Peduoviridae</taxon>
        <taxon>Maltschvirus</taxon>
        <taxon>Maltschvirus maltsch</taxon>
    </lineage>
</organism>
<name>A0A6J5RFI2_9CAUD</name>